<evidence type="ECO:0000313" key="1">
    <source>
        <dbReference type="EnsemblPlants" id="Solyc08g067280.1.1.1"/>
    </source>
</evidence>
<dbReference type="PaxDb" id="4081-Solyc08g067280.1.1"/>
<dbReference type="AlphaFoldDB" id="A0A3Q7HRC9"/>
<accession>A0A3Q7HRC9</accession>
<dbReference type="EnsemblPlants" id="Solyc08g067280.1.1">
    <property type="protein sequence ID" value="Solyc08g067280.1.1.1"/>
    <property type="gene ID" value="Solyc08g067280.1"/>
</dbReference>
<protein>
    <submittedName>
        <fullName evidence="1">Uncharacterized protein</fullName>
    </submittedName>
</protein>
<keyword evidence="2" id="KW-1185">Reference proteome</keyword>
<proteinExistence type="predicted"/>
<reference evidence="1" key="1">
    <citation type="journal article" date="2012" name="Nature">
        <title>The tomato genome sequence provides insights into fleshy fruit evolution.</title>
        <authorList>
            <consortium name="Tomato Genome Consortium"/>
        </authorList>
    </citation>
    <scope>NUCLEOTIDE SEQUENCE [LARGE SCALE GENOMIC DNA]</scope>
    <source>
        <strain evidence="1">cv. Heinz 1706</strain>
    </source>
</reference>
<evidence type="ECO:0000313" key="2">
    <source>
        <dbReference type="Proteomes" id="UP000004994"/>
    </source>
</evidence>
<reference evidence="1" key="2">
    <citation type="submission" date="2019-01" db="UniProtKB">
        <authorList>
            <consortium name="EnsemblPlants"/>
        </authorList>
    </citation>
    <scope>IDENTIFICATION</scope>
    <source>
        <strain evidence="1">cv. Heinz 1706</strain>
    </source>
</reference>
<name>A0A3Q7HRC9_SOLLC</name>
<dbReference type="Proteomes" id="UP000004994">
    <property type="component" value="Chromosome 8"/>
</dbReference>
<organism evidence="1">
    <name type="scientific">Solanum lycopersicum</name>
    <name type="common">Tomato</name>
    <name type="synonym">Lycopersicon esculentum</name>
    <dbReference type="NCBI Taxonomy" id="4081"/>
    <lineage>
        <taxon>Eukaryota</taxon>
        <taxon>Viridiplantae</taxon>
        <taxon>Streptophyta</taxon>
        <taxon>Embryophyta</taxon>
        <taxon>Tracheophyta</taxon>
        <taxon>Spermatophyta</taxon>
        <taxon>Magnoliopsida</taxon>
        <taxon>eudicotyledons</taxon>
        <taxon>Gunneridae</taxon>
        <taxon>Pentapetalae</taxon>
        <taxon>asterids</taxon>
        <taxon>lamiids</taxon>
        <taxon>Solanales</taxon>
        <taxon>Solanaceae</taxon>
        <taxon>Solanoideae</taxon>
        <taxon>Solaneae</taxon>
        <taxon>Solanum</taxon>
        <taxon>Solanum subgen. Lycopersicon</taxon>
    </lineage>
</organism>
<dbReference type="InParanoid" id="A0A3Q7HRC9"/>
<sequence>MIGGIRFPVQIRSDLTNRERKKEANSIFFSLFDVIQHHSGLFSFLPLILFFKI</sequence>
<dbReference type="Gramene" id="Solyc08g067280.1.1">
    <property type="protein sequence ID" value="Solyc08g067280.1.1.1"/>
    <property type="gene ID" value="Solyc08g067280.1"/>
</dbReference>